<accession>A0A5C6B8B4</accession>
<evidence type="ECO:0000256" key="1">
    <source>
        <dbReference type="SAM" id="MobiDB-lite"/>
    </source>
</evidence>
<dbReference type="PANTHER" id="PTHR34720">
    <property type="entry name" value="MICROCYSTIN DEPENDENT PROTEIN"/>
    <property type="match status" value="1"/>
</dbReference>
<feature type="region of interest" description="Disordered" evidence="1">
    <location>
        <begin position="1"/>
        <end position="27"/>
    </location>
</feature>
<dbReference type="SUPFAM" id="SSF51126">
    <property type="entry name" value="Pectin lyase-like"/>
    <property type="match status" value="7"/>
</dbReference>
<name>A0A5C6B8B4_9BACT</name>
<dbReference type="SMART" id="SM00710">
    <property type="entry name" value="PbH1"/>
    <property type="match status" value="21"/>
</dbReference>
<gene>
    <name evidence="2" type="ORF">Pla52n_05850</name>
</gene>
<evidence type="ECO:0000313" key="3">
    <source>
        <dbReference type="Proteomes" id="UP000320176"/>
    </source>
</evidence>
<keyword evidence="3" id="KW-1185">Reference proteome</keyword>
<protein>
    <recommendedName>
        <fullName evidence="4">Extracellular nuclease</fullName>
    </recommendedName>
</protein>
<evidence type="ECO:0000313" key="2">
    <source>
        <dbReference type="EMBL" id="TWU08007.1"/>
    </source>
</evidence>
<sequence>MTPKNPRKESRDQKHAAHQDRQQTRMKRKRRLMLEGLEDRNLLAAITVDTLLDVVNPGDGLTSLREAVIQSNTNGEADTITLPVGTLALTLSGAGEDVAASGDLDITEANMVTLTGSGSGSTVIDASGLSDRAFDILAGGMVSLNGLSITGGVASDTGGAAPSSVGDGGAIFTAGTLSLNDVTLSGNTAAGAAGSGGGILNLGILNVLDSSIINNTANRAGGGIEDASNQSVTLDNVALDGNNAGVGPAATAAPGNGGGLHVTGNADVTITGGTVSNNVAAREGGGLWNGNGLMTIDGTVIAGNVASGAASHDGGGGIFNNGGDLDIDNVLIDSNEADGAAGSGGGILSIDGTITIDASIIRFNSANRAGGGIEAIEGDITLQNSTNLIQNDVNGLGLSANTPAPGNGGAIHITGSADVTLIGGTVDGNEARSEGGGLWNASGTMTIDGTTIVNNFVESAGAAGDAQGGGGIFNNGGSLIILNGATIEANEALDPDGGATNDDGGGGIFNNGGIVSITDSTVTGNFASDGLGNGGGILSLGGSLTVMGGVVSANAAARAGGGIESIDSTLMLTNVQIGGVDASDGNTAGINGGGVHVSGNGNSTITGGTVQNNTAQREGGGLWNNTGVMTINGATIVDNVANGPAADDGGGGVFNNGGTLRINAGTDIQRNAATGASGSGGGIFNNLGGVVQIVGATLEANTANRAGGGIEDASGPNFGLFLTDVILDGNSAGVDIGQGAVANPGNGGGLHVTGAGGVFITGGQVINNSAAREGGGLWNGTGLMRLDGTLVEGNVASGAMADDGGGGIFNNGGTLQVRNASINNNDADGTLGSGGGIFSTDGSVNVSNTTITGNSATRAGGGIEIVDGQFILSNVTLGATGSGNTAGINGGGLHVTGTANTIVVNSAVAGNSAAREGGGLWNSTGRMSISNTDILDNIASGAGSDDGGGGIFNNGGTLSIIGGSLMNNEADGDAGSGGAIFNNTGGTIMVRDATISNNLANRAGGGIEDASNVSATKAIQLIGVTLSQNRVFGLSSSPTTAGNGAGLHVSGSGFVTVSDSMITENVASGEGGGLWNGTGRMDLFRNMIDGNTASGNGSDQGGGGVFNSGGVITLFGGSISDNVADGTSGSGGGVLNDVGGRMVFNAVSITGNSANRAGGGIEDNSGAGLGIVVRGGALSSNEVGSSPGNGGGLHITGSGDATIQSVVIEGNTASAEGGGLWNGTGTLTVQGSTLSNNVASGSIAADEGGGAIFNNGGTLVVTGQNSFSQNSDAGLGDDILSVGGSANIHDNSFASGTNAIGIVGSETFIQRNQFSGYSNDVIVYGTSGADTFDVVGNSIAVGGVVVRASGVGRLAIDGRDGADTFNVQPNVDTVFAIMGGDPSTEPGDTLNVLAAASSAATLDDNGDGTGSFTFADRADIEFSEIESAMLI</sequence>
<dbReference type="Proteomes" id="UP000320176">
    <property type="component" value="Unassembled WGS sequence"/>
</dbReference>
<comment type="caution">
    <text evidence="2">The sequence shown here is derived from an EMBL/GenBank/DDBJ whole genome shotgun (WGS) entry which is preliminary data.</text>
</comment>
<reference evidence="2 3" key="1">
    <citation type="submission" date="2019-02" db="EMBL/GenBank/DDBJ databases">
        <title>Deep-cultivation of Planctomycetes and their phenomic and genomic characterization uncovers novel biology.</title>
        <authorList>
            <person name="Wiegand S."/>
            <person name="Jogler M."/>
            <person name="Boedeker C."/>
            <person name="Pinto D."/>
            <person name="Vollmers J."/>
            <person name="Rivas-Marin E."/>
            <person name="Kohn T."/>
            <person name="Peeters S.H."/>
            <person name="Heuer A."/>
            <person name="Rast P."/>
            <person name="Oberbeckmann S."/>
            <person name="Bunk B."/>
            <person name="Jeske O."/>
            <person name="Meyerdierks A."/>
            <person name="Storesund J.E."/>
            <person name="Kallscheuer N."/>
            <person name="Luecker S."/>
            <person name="Lage O.M."/>
            <person name="Pohl T."/>
            <person name="Merkel B.J."/>
            <person name="Hornburger P."/>
            <person name="Mueller R.-W."/>
            <person name="Bruemmer F."/>
            <person name="Labrenz M."/>
            <person name="Spormann A.M."/>
            <person name="Op Den Camp H."/>
            <person name="Overmann J."/>
            <person name="Amann R."/>
            <person name="Jetten M.S.M."/>
            <person name="Mascher T."/>
            <person name="Medema M.H."/>
            <person name="Devos D.P."/>
            <person name="Kaster A.-K."/>
            <person name="Ovreas L."/>
            <person name="Rohde M."/>
            <person name="Galperin M.Y."/>
            <person name="Jogler C."/>
        </authorList>
    </citation>
    <scope>NUCLEOTIDE SEQUENCE [LARGE SCALE GENOMIC DNA]</scope>
    <source>
        <strain evidence="2 3">Pla52n</strain>
    </source>
</reference>
<dbReference type="InterPro" id="IPR006626">
    <property type="entry name" value="PbH1"/>
</dbReference>
<evidence type="ECO:0008006" key="4">
    <source>
        <dbReference type="Google" id="ProtNLM"/>
    </source>
</evidence>
<feature type="compositionally biased region" description="Basic and acidic residues" evidence="1">
    <location>
        <begin position="1"/>
        <end position="23"/>
    </location>
</feature>
<dbReference type="InterPro" id="IPR011050">
    <property type="entry name" value="Pectin_lyase_fold/virulence"/>
</dbReference>
<dbReference type="PANTHER" id="PTHR34720:SF9">
    <property type="entry name" value="BLR4714 PROTEIN"/>
    <property type="match status" value="1"/>
</dbReference>
<proteinExistence type="predicted"/>
<dbReference type="EMBL" id="SJPN01000001">
    <property type="protein sequence ID" value="TWU08007.1"/>
    <property type="molecule type" value="Genomic_DNA"/>
</dbReference>
<organism evidence="2 3">
    <name type="scientific">Stieleria varia</name>
    <dbReference type="NCBI Taxonomy" id="2528005"/>
    <lineage>
        <taxon>Bacteria</taxon>
        <taxon>Pseudomonadati</taxon>
        <taxon>Planctomycetota</taxon>
        <taxon>Planctomycetia</taxon>
        <taxon>Pirellulales</taxon>
        <taxon>Pirellulaceae</taxon>
        <taxon>Stieleria</taxon>
    </lineage>
</organism>